<dbReference type="InterPro" id="IPR011545">
    <property type="entry name" value="DEAD/DEAH_box_helicase_dom"/>
</dbReference>
<dbReference type="EMBL" id="NWUJ01000012">
    <property type="protein sequence ID" value="PFH31979.1"/>
    <property type="molecule type" value="Genomic_DNA"/>
</dbReference>
<evidence type="ECO:0000256" key="4">
    <source>
        <dbReference type="ARBA" id="ARBA00022840"/>
    </source>
</evidence>
<dbReference type="STRING" id="94643.A0A2A9M1Y6"/>
<dbReference type="PANTHER" id="PTHR24031">
    <property type="entry name" value="RNA HELICASE"/>
    <property type="match status" value="1"/>
</dbReference>
<dbReference type="SMART" id="SM00487">
    <property type="entry name" value="DEXDc"/>
    <property type="match status" value="1"/>
</dbReference>
<gene>
    <name evidence="10" type="ORF">BESB_019200</name>
</gene>
<evidence type="ECO:0000256" key="7">
    <source>
        <dbReference type="SAM" id="MobiDB-lite"/>
    </source>
</evidence>
<dbReference type="InterPro" id="IPR044742">
    <property type="entry name" value="DEAD/DEAH_RhlB"/>
</dbReference>
<accession>A0A2A9M1Y6</accession>
<comment type="similarity">
    <text evidence="6">Belongs to the DEAD box helicase family.</text>
</comment>
<keyword evidence="11" id="KW-1185">Reference proteome</keyword>
<dbReference type="EC" id="3.6.4.13" evidence="6"/>
<name>A0A2A9M1Y6_BESBE</name>
<keyword evidence="1 6" id="KW-0547">Nucleotide-binding</keyword>
<evidence type="ECO:0000259" key="8">
    <source>
        <dbReference type="PROSITE" id="PS51192"/>
    </source>
</evidence>
<comment type="function">
    <text evidence="6">RNA helicase.</text>
</comment>
<dbReference type="KEGG" id="bbes:BESB_019200"/>
<feature type="domain" description="Helicase C-terminal" evidence="9">
    <location>
        <begin position="491"/>
        <end position="635"/>
    </location>
</feature>
<feature type="compositionally biased region" description="Polar residues" evidence="7">
    <location>
        <begin position="659"/>
        <end position="670"/>
    </location>
</feature>
<dbReference type="GO" id="GO:0016787">
    <property type="term" value="F:hydrolase activity"/>
    <property type="evidence" value="ECO:0007669"/>
    <property type="project" value="UniProtKB-KW"/>
</dbReference>
<evidence type="ECO:0000256" key="2">
    <source>
        <dbReference type="ARBA" id="ARBA00022801"/>
    </source>
</evidence>
<dbReference type="VEuPathDB" id="ToxoDB:BESB_019200"/>
<evidence type="ECO:0000256" key="5">
    <source>
        <dbReference type="ARBA" id="ARBA00022884"/>
    </source>
</evidence>
<organism evidence="10 11">
    <name type="scientific">Besnoitia besnoiti</name>
    <name type="common">Apicomplexan protozoan</name>
    <dbReference type="NCBI Taxonomy" id="94643"/>
    <lineage>
        <taxon>Eukaryota</taxon>
        <taxon>Sar</taxon>
        <taxon>Alveolata</taxon>
        <taxon>Apicomplexa</taxon>
        <taxon>Conoidasida</taxon>
        <taxon>Coccidia</taxon>
        <taxon>Eucoccidiorida</taxon>
        <taxon>Eimeriorina</taxon>
        <taxon>Sarcocystidae</taxon>
        <taxon>Besnoitia</taxon>
    </lineage>
</organism>
<keyword evidence="3 6" id="KW-0347">Helicase</keyword>
<dbReference type="InterPro" id="IPR014001">
    <property type="entry name" value="Helicase_ATP-bd"/>
</dbReference>
<protein>
    <recommendedName>
        <fullName evidence="6">ATP-dependent RNA helicase</fullName>
        <ecNumber evidence="6">3.6.4.13</ecNumber>
    </recommendedName>
</protein>
<dbReference type="GO" id="GO:0003724">
    <property type="term" value="F:RNA helicase activity"/>
    <property type="evidence" value="ECO:0007669"/>
    <property type="project" value="UniProtKB-EC"/>
</dbReference>
<keyword evidence="2 6" id="KW-0378">Hydrolase</keyword>
<keyword evidence="4 6" id="KW-0067">ATP-binding</keyword>
<comment type="catalytic activity">
    <reaction evidence="6">
        <text>ATP + H2O = ADP + phosphate + H(+)</text>
        <dbReference type="Rhea" id="RHEA:13065"/>
        <dbReference type="ChEBI" id="CHEBI:15377"/>
        <dbReference type="ChEBI" id="CHEBI:15378"/>
        <dbReference type="ChEBI" id="CHEBI:30616"/>
        <dbReference type="ChEBI" id="CHEBI:43474"/>
        <dbReference type="ChEBI" id="CHEBI:456216"/>
        <dbReference type="EC" id="3.6.4.13"/>
    </reaction>
</comment>
<dbReference type="InterPro" id="IPR001650">
    <property type="entry name" value="Helicase_C-like"/>
</dbReference>
<dbReference type="InterPro" id="IPR027417">
    <property type="entry name" value="P-loop_NTPase"/>
</dbReference>
<dbReference type="Pfam" id="PF00271">
    <property type="entry name" value="Helicase_C"/>
    <property type="match status" value="1"/>
</dbReference>
<feature type="region of interest" description="Disordered" evidence="7">
    <location>
        <begin position="178"/>
        <end position="210"/>
    </location>
</feature>
<proteinExistence type="inferred from homology"/>
<evidence type="ECO:0000256" key="1">
    <source>
        <dbReference type="ARBA" id="ARBA00022741"/>
    </source>
</evidence>
<reference evidence="10 11" key="1">
    <citation type="submission" date="2017-09" db="EMBL/GenBank/DDBJ databases">
        <title>Genome sequencing of Besnoitia besnoiti strain Bb-Ger1.</title>
        <authorList>
            <person name="Schares G."/>
            <person name="Venepally P."/>
            <person name="Lorenzi H.A."/>
        </authorList>
    </citation>
    <scope>NUCLEOTIDE SEQUENCE [LARGE SCALE GENOMIC DNA]</scope>
    <source>
        <strain evidence="10 11">Bb-Ger1</strain>
    </source>
</reference>
<dbReference type="PROSITE" id="PS51194">
    <property type="entry name" value="HELICASE_CTER"/>
    <property type="match status" value="1"/>
</dbReference>
<dbReference type="Proteomes" id="UP000224006">
    <property type="component" value="Chromosome XI"/>
</dbReference>
<evidence type="ECO:0000313" key="11">
    <source>
        <dbReference type="Proteomes" id="UP000224006"/>
    </source>
</evidence>
<comment type="caution">
    <text evidence="10">The sequence shown here is derived from an EMBL/GenBank/DDBJ whole genome shotgun (WGS) entry which is preliminary data.</text>
</comment>
<sequence length="699" mass="76712">MGASRFLVSFLTVLSITGVAILSTAQYGRAVVFAKRAGRSRCTPASVSRIPTVFCGWTSAAVGNQPARRHVWRWTKATGNLASASDEVSSLYRDILQKPDPRGYQYRQAPHLHLDACFVPVLPAVPWRQRDFPPSARSLRGPVVPAGHWPQTFKKALSTTFFSNATGQQDVSTIATAGTGPQGVPGLHGKARSEEQFPGGDSPRNGPACRGSPFGDRLVFPRLGVFPDFVDSLSNFNVREATEIQQLSIPAILEGRDTVIGAETGSGKTLGYVVGLVQNILLQKMIHEKKEDAAVLQKTDLPIPRHHPYAVVIVPTRELALQVVAWARRLCRKTTITAQLMLGTYARWPFGTLAIPTSPDLVVCTPPVLAPFAKGGHTKDLTPFREIQMVAVDEADMLLEGGYRQTMEGIFTAFRRADRQCTAKGLRRTQYIFTAATIPDRGPKSVRKIISRLCPKATFFCTDNLHQHRQLLEQEFVEVSSLAPDEERIHLLLRRLKDLGGHEKIMVFCNTAQTARRVFEALEKELPAARPKLFSSEMDQKDRSFNLGVFARGKSKILVCTDAASRGLDIAGVTLVIQYDFALSAITHLHRVGRVARGGQPGKALNFFLDSQKVLVGVIRKAAEDPVSTSVADAFSRKRSFRKKMRDNQSLDGQREGTSETVGSPSTLHQGQGVCGNRKAEEQSTSDQFFAETSPDAAC</sequence>
<evidence type="ECO:0000256" key="3">
    <source>
        <dbReference type="ARBA" id="ARBA00022806"/>
    </source>
</evidence>
<dbReference type="RefSeq" id="XP_029215988.1">
    <property type="nucleotide sequence ID" value="XM_029360629.1"/>
</dbReference>
<dbReference type="CDD" id="cd18787">
    <property type="entry name" value="SF2_C_DEAD"/>
    <property type="match status" value="1"/>
</dbReference>
<dbReference type="PROSITE" id="PS51192">
    <property type="entry name" value="HELICASE_ATP_BIND_1"/>
    <property type="match status" value="1"/>
</dbReference>
<keyword evidence="5 6" id="KW-0694">RNA-binding</keyword>
<dbReference type="GO" id="GO:0005524">
    <property type="term" value="F:ATP binding"/>
    <property type="evidence" value="ECO:0007669"/>
    <property type="project" value="UniProtKB-UniRule"/>
</dbReference>
<dbReference type="SUPFAM" id="SSF52540">
    <property type="entry name" value="P-loop containing nucleoside triphosphate hydrolases"/>
    <property type="match status" value="1"/>
</dbReference>
<feature type="region of interest" description="Disordered" evidence="7">
    <location>
        <begin position="643"/>
        <end position="699"/>
    </location>
</feature>
<feature type="domain" description="Helicase ATP-binding" evidence="8">
    <location>
        <begin position="249"/>
        <end position="456"/>
    </location>
</feature>
<dbReference type="GO" id="GO:0003723">
    <property type="term" value="F:RNA binding"/>
    <property type="evidence" value="ECO:0007669"/>
    <property type="project" value="UniProtKB-UniRule"/>
</dbReference>
<feature type="compositionally biased region" description="Basic and acidic residues" evidence="7">
    <location>
        <begin position="646"/>
        <end position="658"/>
    </location>
</feature>
<dbReference type="Gene3D" id="3.40.50.300">
    <property type="entry name" value="P-loop containing nucleotide triphosphate hydrolases"/>
    <property type="match status" value="2"/>
</dbReference>
<comment type="domain">
    <text evidence="6">The Q motif is unique to and characteristic of the DEAD box family of RNA helicases and controls ATP binding and hydrolysis.</text>
</comment>
<evidence type="ECO:0000259" key="9">
    <source>
        <dbReference type="PROSITE" id="PS51194"/>
    </source>
</evidence>
<dbReference type="SMART" id="SM00490">
    <property type="entry name" value="HELICc"/>
    <property type="match status" value="1"/>
</dbReference>
<dbReference type="GeneID" id="40306981"/>
<evidence type="ECO:0000313" key="10">
    <source>
        <dbReference type="EMBL" id="PFH31979.1"/>
    </source>
</evidence>
<dbReference type="AlphaFoldDB" id="A0A2A9M1Y6"/>
<evidence type="ECO:0000256" key="6">
    <source>
        <dbReference type="RuleBase" id="RU365068"/>
    </source>
</evidence>
<dbReference type="Pfam" id="PF00270">
    <property type="entry name" value="DEAD"/>
    <property type="match status" value="1"/>
</dbReference>
<dbReference type="OrthoDB" id="329274at2759"/>
<dbReference type="CDD" id="cd00268">
    <property type="entry name" value="DEADc"/>
    <property type="match status" value="1"/>
</dbReference>